<evidence type="ECO:0000313" key="8">
    <source>
        <dbReference type="EMBL" id="SDX79217.1"/>
    </source>
</evidence>
<dbReference type="RefSeq" id="WP_092684734.1">
    <property type="nucleotide sequence ID" value="NZ_FNMZ01000010.1"/>
</dbReference>
<feature type="binding site" evidence="6">
    <location>
        <begin position="52"/>
        <end position="54"/>
    </location>
    <ligand>
        <name>S-adenosyl-L-methionine</name>
        <dbReference type="ChEBI" id="CHEBI:59789"/>
    </ligand>
</feature>
<reference evidence="8 9" key="1">
    <citation type="submission" date="2016-10" db="EMBL/GenBank/DDBJ databases">
        <authorList>
            <person name="de Groot N.N."/>
        </authorList>
    </citation>
    <scope>NUCLEOTIDE SEQUENCE [LARGE SCALE GENOMIC DNA]</scope>
    <source>
        <strain evidence="8 9">DSM 17890</strain>
    </source>
</reference>
<comment type="subcellular location">
    <subcellularLocation>
        <location evidence="6">Cytoplasm</location>
    </subcellularLocation>
</comment>
<dbReference type="Proteomes" id="UP000199118">
    <property type="component" value="Unassembled WGS sequence"/>
</dbReference>
<comment type="function">
    <text evidence="6">Specifically methylates the N4 position of cytidine in position 1402 (C1402) of 16S rRNA.</text>
</comment>
<organism evidence="8 9">
    <name type="scientific">Albimonas donghaensis</name>
    <dbReference type="NCBI Taxonomy" id="356660"/>
    <lineage>
        <taxon>Bacteria</taxon>
        <taxon>Pseudomonadati</taxon>
        <taxon>Pseudomonadota</taxon>
        <taxon>Alphaproteobacteria</taxon>
        <taxon>Rhodobacterales</taxon>
        <taxon>Paracoccaceae</taxon>
        <taxon>Albimonas</taxon>
    </lineage>
</organism>
<feature type="binding site" evidence="6">
    <location>
        <position position="97"/>
    </location>
    <ligand>
        <name>S-adenosyl-L-methionine</name>
        <dbReference type="ChEBI" id="CHEBI:59789"/>
    </ligand>
</feature>
<dbReference type="InterPro" id="IPR023397">
    <property type="entry name" value="SAM-dep_MeTrfase_MraW_recog"/>
</dbReference>
<dbReference type="GO" id="GO:0071424">
    <property type="term" value="F:rRNA (cytosine-N4-)-methyltransferase activity"/>
    <property type="evidence" value="ECO:0007669"/>
    <property type="project" value="UniProtKB-UniRule"/>
</dbReference>
<accession>A0A1H3EKX7</accession>
<keyword evidence="6" id="KW-0963">Cytoplasm</keyword>
<evidence type="ECO:0000313" key="9">
    <source>
        <dbReference type="Proteomes" id="UP000199118"/>
    </source>
</evidence>
<dbReference type="SUPFAM" id="SSF81799">
    <property type="entry name" value="Putative methyltransferase TM0872, insert domain"/>
    <property type="match status" value="1"/>
</dbReference>
<keyword evidence="4 6" id="KW-0808">Transferase</keyword>
<dbReference type="GO" id="GO:0005737">
    <property type="term" value="C:cytoplasm"/>
    <property type="evidence" value="ECO:0007669"/>
    <property type="project" value="UniProtKB-SubCell"/>
</dbReference>
<feature type="compositionally biased region" description="Low complexity" evidence="7">
    <location>
        <begin position="339"/>
        <end position="355"/>
    </location>
</feature>
<dbReference type="PANTHER" id="PTHR11265:SF0">
    <property type="entry name" value="12S RRNA N4-METHYLCYTIDINE METHYLTRANSFERASE"/>
    <property type="match status" value="1"/>
</dbReference>
<dbReference type="Gene3D" id="1.10.150.170">
    <property type="entry name" value="Putative methyltransferase TM0872, insert domain"/>
    <property type="match status" value="1"/>
</dbReference>
<dbReference type="PIRSF" id="PIRSF004486">
    <property type="entry name" value="MraW"/>
    <property type="match status" value="1"/>
</dbReference>
<comment type="similarity">
    <text evidence="1 6">Belongs to the methyltransferase superfamily. RsmH family.</text>
</comment>
<sequence length="362" mass="37053">MTSAPIAPTASAPGEGHVPVLLAEVLAALAPADAAPGAAWPGVILDGTLGDGGYTRALLGAGASRVIAVDRDPAALARAASWAGEYGDRLTLAPGRFGALDEVAAEAGAGPVPGGLMGVALDIGVSSMQLDEAERGFSFLRDGPLDMRMEQDGPSAADLVNRLSEAALADILFQYGEERASRRIARALVEARRAGPIETTGRLAEIIGACLPRARPGQPHPATRSFQALRIAVNDELGELARGLAAAERALAPGGVLAVVTFHSLEDRIVKRYFAARAGRAPSGSRHAPVEAGEPARFEPILRKPASPGEDELAANPRARSARLRAGRRTSAPAMALDPRGLGLPGLAAAGARAGARSEGEA</sequence>
<proteinExistence type="inferred from homology"/>
<dbReference type="HAMAP" id="MF_01007">
    <property type="entry name" value="16SrRNA_methyltr_H"/>
    <property type="match status" value="1"/>
</dbReference>
<dbReference type="Gene3D" id="3.40.50.150">
    <property type="entry name" value="Vaccinia Virus protein VP39"/>
    <property type="match status" value="1"/>
</dbReference>
<evidence type="ECO:0000256" key="5">
    <source>
        <dbReference type="ARBA" id="ARBA00022691"/>
    </source>
</evidence>
<dbReference type="EMBL" id="FNMZ01000010">
    <property type="protein sequence ID" value="SDX79217.1"/>
    <property type="molecule type" value="Genomic_DNA"/>
</dbReference>
<dbReference type="PANTHER" id="PTHR11265">
    <property type="entry name" value="S-ADENOSYL-METHYLTRANSFERASE MRAW"/>
    <property type="match status" value="1"/>
</dbReference>
<keyword evidence="5 6" id="KW-0949">S-adenosyl-L-methionine</keyword>
<feature type="binding site" evidence="6">
    <location>
        <position position="122"/>
    </location>
    <ligand>
        <name>S-adenosyl-L-methionine</name>
        <dbReference type="ChEBI" id="CHEBI:59789"/>
    </ligand>
</feature>
<evidence type="ECO:0000256" key="6">
    <source>
        <dbReference type="HAMAP-Rule" id="MF_01007"/>
    </source>
</evidence>
<dbReference type="OrthoDB" id="9806637at2"/>
<keyword evidence="9" id="KW-1185">Reference proteome</keyword>
<dbReference type="Pfam" id="PF01795">
    <property type="entry name" value="Methyltransf_5"/>
    <property type="match status" value="1"/>
</dbReference>
<feature type="binding site" evidence="6">
    <location>
        <position position="70"/>
    </location>
    <ligand>
        <name>S-adenosyl-L-methionine</name>
        <dbReference type="ChEBI" id="CHEBI:59789"/>
    </ligand>
</feature>
<dbReference type="AlphaFoldDB" id="A0A1H3EKX7"/>
<gene>
    <name evidence="6" type="primary">rsmH</name>
    <name evidence="8" type="ORF">SAMN05444336_11070</name>
</gene>
<dbReference type="STRING" id="356660.SAMN05444336_11070"/>
<dbReference type="EC" id="2.1.1.199" evidence="6"/>
<dbReference type="GO" id="GO:0070475">
    <property type="term" value="P:rRNA base methylation"/>
    <property type="evidence" value="ECO:0007669"/>
    <property type="project" value="UniProtKB-UniRule"/>
</dbReference>
<dbReference type="InterPro" id="IPR029063">
    <property type="entry name" value="SAM-dependent_MTases_sf"/>
</dbReference>
<evidence type="ECO:0000256" key="4">
    <source>
        <dbReference type="ARBA" id="ARBA00022679"/>
    </source>
</evidence>
<feature type="binding site" evidence="6">
    <location>
        <position position="129"/>
    </location>
    <ligand>
        <name>S-adenosyl-L-methionine</name>
        <dbReference type="ChEBI" id="CHEBI:59789"/>
    </ligand>
</feature>
<comment type="catalytic activity">
    <reaction evidence="6">
        <text>cytidine(1402) in 16S rRNA + S-adenosyl-L-methionine = N(4)-methylcytidine(1402) in 16S rRNA + S-adenosyl-L-homocysteine + H(+)</text>
        <dbReference type="Rhea" id="RHEA:42928"/>
        <dbReference type="Rhea" id="RHEA-COMP:10286"/>
        <dbReference type="Rhea" id="RHEA-COMP:10287"/>
        <dbReference type="ChEBI" id="CHEBI:15378"/>
        <dbReference type="ChEBI" id="CHEBI:57856"/>
        <dbReference type="ChEBI" id="CHEBI:59789"/>
        <dbReference type="ChEBI" id="CHEBI:74506"/>
        <dbReference type="ChEBI" id="CHEBI:82748"/>
        <dbReference type="EC" id="2.1.1.199"/>
    </reaction>
</comment>
<dbReference type="NCBIfam" id="TIGR00006">
    <property type="entry name" value="16S rRNA (cytosine(1402)-N(4))-methyltransferase RsmH"/>
    <property type="match status" value="1"/>
</dbReference>
<keyword evidence="3 6" id="KW-0489">Methyltransferase</keyword>
<feature type="region of interest" description="Disordered" evidence="7">
    <location>
        <begin position="280"/>
        <end position="362"/>
    </location>
</feature>
<keyword evidence="2 6" id="KW-0698">rRNA processing</keyword>
<evidence type="ECO:0000256" key="1">
    <source>
        <dbReference type="ARBA" id="ARBA00010396"/>
    </source>
</evidence>
<name>A0A1H3EKX7_9RHOB</name>
<protein>
    <recommendedName>
        <fullName evidence="6">Ribosomal RNA small subunit methyltransferase H</fullName>
        <ecNumber evidence="6">2.1.1.199</ecNumber>
    </recommendedName>
    <alternativeName>
        <fullName evidence="6">16S rRNA m(4)C1402 methyltransferase</fullName>
    </alternativeName>
    <alternativeName>
        <fullName evidence="6">rRNA (cytosine-N(4)-)-methyltransferase RsmH</fullName>
    </alternativeName>
</protein>
<evidence type="ECO:0000256" key="7">
    <source>
        <dbReference type="SAM" id="MobiDB-lite"/>
    </source>
</evidence>
<evidence type="ECO:0000256" key="3">
    <source>
        <dbReference type="ARBA" id="ARBA00022603"/>
    </source>
</evidence>
<dbReference type="InterPro" id="IPR002903">
    <property type="entry name" value="RsmH"/>
</dbReference>
<dbReference type="SUPFAM" id="SSF53335">
    <property type="entry name" value="S-adenosyl-L-methionine-dependent methyltransferases"/>
    <property type="match status" value="1"/>
</dbReference>
<evidence type="ECO:0000256" key="2">
    <source>
        <dbReference type="ARBA" id="ARBA00022552"/>
    </source>
</evidence>